<reference evidence="3 4" key="1">
    <citation type="journal article" date="2019" name="Int. J. Syst. Evol. Microbiol.">
        <title>The Global Catalogue of Microorganisms (GCM) 10K type strain sequencing project: providing services to taxonomists for standard genome sequencing and annotation.</title>
        <authorList>
            <consortium name="The Broad Institute Genomics Platform"/>
            <consortium name="The Broad Institute Genome Sequencing Center for Infectious Disease"/>
            <person name="Wu L."/>
            <person name="Ma J."/>
        </authorList>
    </citation>
    <scope>NUCLEOTIDE SEQUENCE [LARGE SCALE GENOMIC DNA]</scope>
    <source>
        <strain evidence="3 4">CGMCC 1.12563</strain>
    </source>
</reference>
<dbReference type="EMBL" id="JBHUDC010000008">
    <property type="protein sequence ID" value="MFD1514956.1"/>
    <property type="molecule type" value="Genomic_DNA"/>
</dbReference>
<dbReference type="AlphaFoldDB" id="A0ABD6AZD3"/>
<evidence type="ECO:0000313" key="3">
    <source>
        <dbReference type="EMBL" id="MFD1514956.1"/>
    </source>
</evidence>
<dbReference type="SUPFAM" id="SSF82171">
    <property type="entry name" value="DPP6 N-terminal domain-like"/>
    <property type="match status" value="1"/>
</dbReference>
<proteinExistence type="predicted"/>
<dbReference type="InterPro" id="IPR052965">
    <property type="entry name" value="Pigment-catalase-like"/>
</dbReference>
<evidence type="ECO:0000256" key="1">
    <source>
        <dbReference type="SAM" id="MobiDB-lite"/>
    </source>
</evidence>
<feature type="region of interest" description="Disordered" evidence="1">
    <location>
        <begin position="239"/>
        <end position="258"/>
    </location>
</feature>
<dbReference type="Proteomes" id="UP001597187">
    <property type="component" value="Unassembled WGS sequence"/>
</dbReference>
<dbReference type="Pfam" id="PF13668">
    <property type="entry name" value="Ferritin_2"/>
    <property type="match status" value="1"/>
</dbReference>
<dbReference type="CDD" id="cd00657">
    <property type="entry name" value="Ferritin_like"/>
    <property type="match status" value="1"/>
</dbReference>
<dbReference type="InterPro" id="IPR009078">
    <property type="entry name" value="Ferritin-like_SF"/>
</dbReference>
<dbReference type="InterPro" id="IPR025507">
    <property type="entry name" value="DUF4394"/>
</dbReference>
<dbReference type="PANTHER" id="PTHR31694">
    <property type="entry name" value="DESICCATION-LIKE PROTEIN"/>
    <property type="match status" value="1"/>
</dbReference>
<dbReference type="Pfam" id="PF14339">
    <property type="entry name" value="DUF4394"/>
    <property type="match status" value="1"/>
</dbReference>
<dbReference type="RefSeq" id="WP_250874883.1">
    <property type="nucleotide sequence ID" value="NZ_JALXFV010000008.1"/>
</dbReference>
<feature type="domain" description="DUF4394" evidence="2">
    <location>
        <begin position="131"/>
        <end position="348"/>
    </location>
</feature>
<dbReference type="PANTHER" id="PTHR31694:SF26">
    <property type="entry name" value="OS05G0151100 PROTEIN"/>
    <property type="match status" value="1"/>
</dbReference>
<dbReference type="PROSITE" id="PS51318">
    <property type="entry name" value="TAT"/>
    <property type="match status" value="1"/>
</dbReference>
<evidence type="ECO:0000259" key="2">
    <source>
        <dbReference type="Pfam" id="PF14339"/>
    </source>
</evidence>
<name>A0ABD6AZD3_9EURY</name>
<dbReference type="InterPro" id="IPR012347">
    <property type="entry name" value="Ferritin-like"/>
</dbReference>
<evidence type="ECO:0000313" key="4">
    <source>
        <dbReference type="Proteomes" id="UP001597187"/>
    </source>
</evidence>
<sequence length="532" mass="56439">MTNHDAIERRIEAGESFADLVETDGTEAARRDERSAESPVELLERVGGALDRRAFMRRAGAVGVGAFALSVGGSGVAAADHEPPIYGLTLVPTDRGKGEGSGKEVGYALLATDDGNALVPVDLASGAIGTDHAVHVSGVGDRLLLGVDYRPSDGMLYSLAADGQLYRFEVPRGNRKRVSAHAVGSPSDYPDTTLSDGIGFDFNPVADAIRVVTTDSDSFVTSADDGSIVRQDPDTFYADGDANAGTHPRLSAAGYTNSVRDPETTTLYDIDSDLDVLVQQNANPDSPDTSALMTVGSLGVDVGAVNGFDVSGRDSTAYALLVVDGTSRLYTVDLATGAASPVGESTDGGMDDVTDVDVLNYALTLEHLEATYYTEALDHFSERDFEGFDSPGMATFASNLPRYETYQNYEKIRDHEIAHVEALRATIEDLGGTPVEAAEYEFSYSSVEEFVVLSATIEDLGVSAYAGAAPLIDNDDLLAAALSIHSVEARHATYIRLQRPGFSRPFEGQEGAFDPARSMEEVVDIVGQFIVS</sequence>
<accession>A0ABD6AZD3</accession>
<protein>
    <submittedName>
        <fullName evidence="3">DUF4394 domain-containing protein</fullName>
    </submittedName>
</protein>
<dbReference type="InterPro" id="IPR006311">
    <property type="entry name" value="TAT_signal"/>
</dbReference>
<dbReference type="SUPFAM" id="SSF47240">
    <property type="entry name" value="Ferritin-like"/>
    <property type="match status" value="1"/>
</dbReference>
<dbReference type="Gene3D" id="1.20.1260.10">
    <property type="match status" value="1"/>
</dbReference>
<organism evidence="3 4">
    <name type="scientific">Halomarina rubra</name>
    <dbReference type="NCBI Taxonomy" id="2071873"/>
    <lineage>
        <taxon>Archaea</taxon>
        <taxon>Methanobacteriati</taxon>
        <taxon>Methanobacteriota</taxon>
        <taxon>Stenosarchaea group</taxon>
        <taxon>Halobacteria</taxon>
        <taxon>Halobacteriales</taxon>
        <taxon>Natronomonadaceae</taxon>
        <taxon>Halomarina</taxon>
    </lineage>
</organism>
<comment type="caution">
    <text evidence="3">The sequence shown here is derived from an EMBL/GenBank/DDBJ whole genome shotgun (WGS) entry which is preliminary data.</text>
</comment>
<gene>
    <name evidence="3" type="ORF">ACFSBT_16875</name>
</gene>
<keyword evidence="4" id="KW-1185">Reference proteome</keyword>